<dbReference type="InterPro" id="IPR029035">
    <property type="entry name" value="DHS-like_NAD/FAD-binding_dom"/>
</dbReference>
<gene>
    <name evidence="2" type="ORF">POL68_10160</name>
</gene>
<reference evidence="2 3" key="1">
    <citation type="submission" date="2022-11" db="EMBL/GenBank/DDBJ databases">
        <title>Minimal conservation of predation-associated metabolite biosynthetic gene clusters underscores biosynthetic potential of Myxococcota including descriptions for ten novel species: Archangium lansinium sp. nov., Myxococcus landrumus sp. nov., Nannocystis bai.</title>
        <authorList>
            <person name="Ahearne A."/>
            <person name="Stevens C."/>
            <person name="Dowd S."/>
        </authorList>
    </citation>
    <scope>NUCLEOTIDE SEQUENCE [LARGE SCALE GENOMIC DNA]</scope>
    <source>
        <strain evidence="2 3">NCWAL01</strain>
    </source>
</reference>
<proteinExistence type="predicted"/>
<sequence>MNPYNCSAPGRSFVGYQALLTEVLRGFVNEKSYALVGGRRCGKTSLLMKLRDELSREGLAPFRVLPRLLDIQAVVPRSPFEFFSRIHALLAEGLAVPAWDTPPPQQTYQEFLRRLDALQPILRQAHGDKWLAVLLLDELDVAPKTLPDDECFQNLRNLLTESRFKSYFRVVASGCSGMGSLIGSGSPLNNLDKQYTRVLTVPEARELVARGFPEELEAEAENELLSFTGGHPYALQGLLEWLHEKPNPVTREDVQSAAERFARSHGDELEVWYRDLGEAGRTCYEALARAPSEGLTKPQLRERVAKHFVNDGLLSLSYHGLIHEESSGQKRIVGSLFKDWFLDHSNIGAFDVIGPVASTRTPEPKAIMAFTFPQPLLEAYRSKKLALCVGSGLSLSQGVQGNFPTWKELPRRFIDACAHHGMADNNFIQGQTYLFKSPMSLEPMLAALGVLSKTLGPVFYQRALTAIFRPKDVKPGVVHEAIAKLGVRTLLTTNYDELIEELGETPRRQVYTWKESDKALQDLKEDRPVLLKIHGTAHRADTVVMTELEYHQARADRSYQAVLSHLFQGYTFLFLGYGMNDPLDLDLVLKWNAESFRSTAQWHYALMKQPSDKEPRAAEWERYQREYNVQALGYRDHGDLELIVEQLAQSAAPNEFRAKQEREGNKGAGSESASKPQRPLKPQTSLPTALASGATSPGGPGARAALHDKVNQIREDLLNRNWPHREAAYCEIRESNLRGGMRRSLELLDEKWKGRHGPLEAKDRAMVVQIWADTKNWSRWDELIQLWSSEIAADSELSGRLNNYFYAALASDMVWALERIREDLIALKASGYPERPTTAGLLNLVSYVARKEFGKPSGKAWDLVAEIYEMFRDEESRFSFLAEIRRVLFPS</sequence>
<feature type="compositionally biased region" description="Basic and acidic residues" evidence="1">
    <location>
        <begin position="656"/>
        <end position="665"/>
    </location>
</feature>
<dbReference type="Pfam" id="PF13289">
    <property type="entry name" value="SIR2_2"/>
    <property type="match status" value="1"/>
</dbReference>
<dbReference type="RefSeq" id="WP_272136864.1">
    <property type="nucleotide sequence ID" value="NZ_JAQNDM010000002.1"/>
</dbReference>
<name>A0ABT5D5I8_9BACT</name>
<organism evidence="2 3">
    <name type="scientific">Stigmatella ashevillensis</name>
    <dbReference type="NCBI Taxonomy" id="2995309"/>
    <lineage>
        <taxon>Bacteria</taxon>
        <taxon>Pseudomonadati</taxon>
        <taxon>Myxococcota</taxon>
        <taxon>Myxococcia</taxon>
        <taxon>Myxococcales</taxon>
        <taxon>Cystobacterineae</taxon>
        <taxon>Archangiaceae</taxon>
        <taxon>Stigmatella</taxon>
    </lineage>
</organism>
<dbReference type="SUPFAM" id="SSF52540">
    <property type="entry name" value="P-loop containing nucleoside triphosphate hydrolases"/>
    <property type="match status" value="1"/>
</dbReference>
<evidence type="ECO:0000313" key="2">
    <source>
        <dbReference type="EMBL" id="MDC0708831.1"/>
    </source>
</evidence>
<evidence type="ECO:0000256" key="1">
    <source>
        <dbReference type="SAM" id="MobiDB-lite"/>
    </source>
</evidence>
<keyword evidence="3" id="KW-1185">Reference proteome</keyword>
<dbReference type="Proteomes" id="UP001221838">
    <property type="component" value="Unassembled WGS sequence"/>
</dbReference>
<comment type="caution">
    <text evidence="2">The sequence shown here is derived from an EMBL/GenBank/DDBJ whole genome shotgun (WGS) entry which is preliminary data.</text>
</comment>
<evidence type="ECO:0000313" key="3">
    <source>
        <dbReference type="Proteomes" id="UP001221838"/>
    </source>
</evidence>
<protein>
    <submittedName>
        <fullName evidence="2">SIR2 family protein</fullName>
    </submittedName>
</protein>
<dbReference type="InterPro" id="IPR027417">
    <property type="entry name" value="P-loop_NTPase"/>
</dbReference>
<dbReference type="Gene3D" id="3.40.50.300">
    <property type="entry name" value="P-loop containing nucleotide triphosphate hydrolases"/>
    <property type="match status" value="1"/>
</dbReference>
<dbReference type="SUPFAM" id="SSF52467">
    <property type="entry name" value="DHS-like NAD/FAD-binding domain"/>
    <property type="match status" value="1"/>
</dbReference>
<accession>A0ABT5D5I8</accession>
<feature type="region of interest" description="Disordered" evidence="1">
    <location>
        <begin position="654"/>
        <end position="704"/>
    </location>
</feature>
<dbReference type="EMBL" id="JAQNDM010000002">
    <property type="protein sequence ID" value="MDC0708831.1"/>
    <property type="molecule type" value="Genomic_DNA"/>
</dbReference>